<evidence type="ECO:0000259" key="7">
    <source>
        <dbReference type="Pfam" id="PF04831"/>
    </source>
</evidence>
<evidence type="ECO:0000256" key="3">
    <source>
        <dbReference type="ARBA" id="ARBA00022989"/>
    </source>
</evidence>
<dbReference type="Pfam" id="PF04831">
    <property type="entry name" value="POPDC1-3"/>
    <property type="match status" value="1"/>
</dbReference>
<feature type="transmembrane region" description="Helical" evidence="6">
    <location>
        <begin position="79"/>
        <end position="101"/>
    </location>
</feature>
<feature type="transmembrane region" description="Helical" evidence="6">
    <location>
        <begin position="107"/>
        <end position="126"/>
    </location>
</feature>
<comment type="subcellular location">
    <subcellularLocation>
        <location evidence="1">Membrane</location>
        <topology evidence="1">Multi-pass membrane protein</topology>
    </subcellularLocation>
</comment>
<evidence type="ECO:0000313" key="8">
    <source>
        <dbReference type="EMBL" id="WAR08252.1"/>
    </source>
</evidence>
<evidence type="ECO:0000256" key="2">
    <source>
        <dbReference type="ARBA" id="ARBA00022692"/>
    </source>
</evidence>
<evidence type="ECO:0000256" key="5">
    <source>
        <dbReference type="SAM" id="MobiDB-lite"/>
    </source>
</evidence>
<feature type="domain" description="POPDC1-3" evidence="7">
    <location>
        <begin position="54"/>
        <end position="154"/>
    </location>
</feature>
<organism evidence="8 9">
    <name type="scientific">Mya arenaria</name>
    <name type="common">Soft-shell clam</name>
    <dbReference type="NCBI Taxonomy" id="6604"/>
    <lineage>
        <taxon>Eukaryota</taxon>
        <taxon>Metazoa</taxon>
        <taxon>Spiralia</taxon>
        <taxon>Lophotrochozoa</taxon>
        <taxon>Mollusca</taxon>
        <taxon>Bivalvia</taxon>
        <taxon>Autobranchia</taxon>
        <taxon>Heteroconchia</taxon>
        <taxon>Euheterodonta</taxon>
        <taxon>Imparidentia</taxon>
        <taxon>Neoheterodontei</taxon>
        <taxon>Myida</taxon>
        <taxon>Myoidea</taxon>
        <taxon>Myidae</taxon>
        <taxon>Mya</taxon>
    </lineage>
</organism>
<accession>A0ABY7EH34</accession>
<dbReference type="PANTHER" id="PTHR12101:SF30">
    <property type="entry name" value="POPEYE DOMAIN-CONTAINING PROTEIN 3-LIKE PROTEIN"/>
    <property type="match status" value="1"/>
</dbReference>
<dbReference type="InterPro" id="IPR055272">
    <property type="entry name" value="POPDC1-3_dom"/>
</dbReference>
<dbReference type="InterPro" id="IPR006916">
    <property type="entry name" value="POPDC1-3"/>
</dbReference>
<proteinExistence type="predicted"/>
<keyword evidence="9" id="KW-1185">Reference proteome</keyword>
<feature type="compositionally biased region" description="Basic and acidic residues" evidence="5">
    <location>
        <begin position="182"/>
        <end position="196"/>
    </location>
</feature>
<evidence type="ECO:0000256" key="6">
    <source>
        <dbReference type="SAM" id="Phobius"/>
    </source>
</evidence>
<protein>
    <submittedName>
        <fullName evidence="8">POPD1-like protein</fullName>
    </submittedName>
</protein>
<name>A0ABY7EH34_MYAAR</name>
<evidence type="ECO:0000256" key="1">
    <source>
        <dbReference type="ARBA" id="ARBA00004141"/>
    </source>
</evidence>
<evidence type="ECO:0000313" key="9">
    <source>
        <dbReference type="Proteomes" id="UP001164746"/>
    </source>
</evidence>
<dbReference type="EMBL" id="CP111017">
    <property type="protein sequence ID" value="WAR08252.1"/>
    <property type="molecule type" value="Genomic_DNA"/>
</dbReference>
<keyword evidence="3 6" id="KW-1133">Transmembrane helix</keyword>
<gene>
    <name evidence="8" type="ORF">MAR_018210</name>
</gene>
<reference evidence="8" key="1">
    <citation type="submission" date="2022-11" db="EMBL/GenBank/DDBJ databases">
        <title>Centuries of genome instability and evolution in soft-shell clam transmissible cancer (bioRxiv).</title>
        <authorList>
            <person name="Hart S.F.M."/>
            <person name="Yonemitsu M.A."/>
            <person name="Giersch R.M."/>
            <person name="Beal B.F."/>
            <person name="Arriagada G."/>
            <person name="Davis B.W."/>
            <person name="Ostrander E.A."/>
            <person name="Goff S.P."/>
            <person name="Metzger M.J."/>
        </authorList>
    </citation>
    <scope>NUCLEOTIDE SEQUENCE</scope>
    <source>
        <strain evidence="8">MELC-2E11</strain>
        <tissue evidence="8">Siphon/mantle</tissue>
    </source>
</reference>
<sequence length="330" mass="36695">MLPRFDDTIGDEGDRAMENASVVSLVEDAQFANDSLITTHYSSQTFGCHAWKVPHHPLFQVANGVLFLGLLCPNVKHGLLALHGLFVFGFLLMSVWSWVILCAPDYFSWNFAFMMINVVQTFLLLYHLKPIRFEEDLERLYRAVFEPMNVSRMKVYSHQNLLHYIQETEFIDSPEFESSVTGDEKFQEPGACKHSDPSAPSQGSADGREGDLRRTLAQLSPHHGNIPAGHRRSTAGEVPVDCLQEEVEESDEASDSDVEMNLLSVEDKVNNHSRSSPVQALIGVMPDTYPIHGISPPDICLAHGEPLPGCHLNLGSDSPQVRFNIHGSTG</sequence>
<keyword evidence="2 6" id="KW-0812">Transmembrane</keyword>
<dbReference type="PANTHER" id="PTHR12101">
    <property type="entry name" value="POPEYE DOMAIN CONTAINING PROTEIN"/>
    <property type="match status" value="1"/>
</dbReference>
<feature type="region of interest" description="Disordered" evidence="5">
    <location>
        <begin position="180"/>
        <end position="210"/>
    </location>
</feature>
<evidence type="ECO:0000256" key="4">
    <source>
        <dbReference type="ARBA" id="ARBA00023136"/>
    </source>
</evidence>
<dbReference type="Proteomes" id="UP001164746">
    <property type="component" value="Chromosome 6"/>
</dbReference>
<keyword evidence="4 6" id="KW-0472">Membrane</keyword>